<protein>
    <submittedName>
        <fullName evidence="1">Uncharacterized protein</fullName>
    </submittedName>
</protein>
<keyword evidence="2" id="KW-1185">Reference proteome</keyword>
<dbReference type="EMBL" id="JAGTJR010000011">
    <property type="protein sequence ID" value="KAH7052251.1"/>
    <property type="molecule type" value="Genomic_DNA"/>
</dbReference>
<reference evidence="1 2" key="1">
    <citation type="journal article" date="2021" name="Nat. Commun.">
        <title>Genetic determinants of endophytism in the Arabidopsis root mycobiome.</title>
        <authorList>
            <person name="Mesny F."/>
            <person name="Miyauchi S."/>
            <person name="Thiergart T."/>
            <person name="Pickel B."/>
            <person name="Atanasova L."/>
            <person name="Karlsson M."/>
            <person name="Huettel B."/>
            <person name="Barry K.W."/>
            <person name="Haridas S."/>
            <person name="Chen C."/>
            <person name="Bauer D."/>
            <person name="Andreopoulos W."/>
            <person name="Pangilinan J."/>
            <person name="LaButti K."/>
            <person name="Riley R."/>
            <person name="Lipzen A."/>
            <person name="Clum A."/>
            <person name="Drula E."/>
            <person name="Henrissat B."/>
            <person name="Kohler A."/>
            <person name="Grigoriev I.V."/>
            <person name="Martin F.M."/>
            <person name="Hacquard S."/>
        </authorList>
    </citation>
    <scope>NUCLEOTIDE SEQUENCE [LARGE SCALE GENOMIC DNA]</scope>
    <source>
        <strain evidence="1 2">MPI-SDFR-AT-0080</strain>
    </source>
</reference>
<comment type="caution">
    <text evidence="1">The sequence shown here is derived from an EMBL/GenBank/DDBJ whole genome shotgun (WGS) entry which is preliminary data.</text>
</comment>
<dbReference type="Proteomes" id="UP000774617">
    <property type="component" value="Unassembled WGS sequence"/>
</dbReference>
<evidence type="ECO:0000313" key="2">
    <source>
        <dbReference type="Proteomes" id="UP000774617"/>
    </source>
</evidence>
<proteinExistence type="predicted"/>
<name>A0ABQ8GDP8_9PEZI</name>
<evidence type="ECO:0000313" key="1">
    <source>
        <dbReference type="EMBL" id="KAH7052251.1"/>
    </source>
</evidence>
<accession>A0ABQ8GDP8</accession>
<sequence length="203" mass="21627">MYVLTRWSNRFGTVQTGVPSLFCKLEANIIHVLPPPLSTSSSSHPRALAPLLSTRLFQPFFLQSSAKLRHASPTFTRCATQAAVSGPRASYSQSCIDLRNQRPLACFCNLPCGACPPAGHRNSWFDPLTSSIVPQQKAWSKSVGSALSTGQGPSIAGYGARQAKFQRVGQSWLSIASVVPPAVGLVGTGALSGFGRGRIVCRL</sequence>
<organism evidence="1 2">
    <name type="scientific">Macrophomina phaseolina</name>
    <dbReference type="NCBI Taxonomy" id="35725"/>
    <lineage>
        <taxon>Eukaryota</taxon>
        <taxon>Fungi</taxon>
        <taxon>Dikarya</taxon>
        <taxon>Ascomycota</taxon>
        <taxon>Pezizomycotina</taxon>
        <taxon>Dothideomycetes</taxon>
        <taxon>Dothideomycetes incertae sedis</taxon>
        <taxon>Botryosphaeriales</taxon>
        <taxon>Botryosphaeriaceae</taxon>
        <taxon>Macrophomina</taxon>
    </lineage>
</organism>
<gene>
    <name evidence="1" type="ORF">B0J12DRAFT_68450</name>
</gene>